<dbReference type="EC" id="3.4.24.-" evidence="2"/>
<dbReference type="SUPFAM" id="SSF63411">
    <property type="entry name" value="LuxS/MPP-like metallohydrolase"/>
    <property type="match status" value="2"/>
</dbReference>
<dbReference type="eggNOG" id="COG0612">
    <property type="taxonomic scope" value="Bacteria"/>
</dbReference>
<dbReference type="Gene3D" id="3.30.830.10">
    <property type="entry name" value="Metalloenzyme, LuxS/M16 peptidase-like"/>
    <property type="match status" value="2"/>
</dbReference>
<evidence type="ECO:0000313" key="2">
    <source>
        <dbReference type="EMBL" id="EFB75913.1"/>
    </source>
</evidence>
<dbReference type="EMBL" id="ACBY02000023">
    <property type="protein sequence ID" value="EFB75913.1"/>
    <property type="molecule type" value="Genomic_DNA"/>
</dbReference>
<reference evidence="2" key="1">
    <citation type="submission" date="2009-12" db="EMBL/GenBank/DDBJ databases">
        <authorList>
            <person name="Weinstock G."/>
            <person name="Sodergren E."/>
            <person name="Clifton S."/>
            <person name="Fulton L."/>
            <person name="Fulton B."/>
            <person name="Courtney L."/>
            <person name="Fronick C."/>
            <person name="Harrison M."/>
            <person name="Strong C."/>
            <person name="Farmer C."/>
            <person name="Delahaunty K."/>
            <person name="Markovic C."/>
            <person name="Hall O."/>
            <person name="Minx P."/>
            <person name="Tomlinson C."/>
            <person name="Mitreva M."/>
            <person name="Nelson J."/>
            <person name="Hou S."/>
            <person name="Wollam A."/>
            <person name="Pepin K.H."/>
            <person name="Johnson M."/>
            <person name="Bhonagiri V."/>
            <person name="Nash W.E."/>
            <person name="Warren W."/>
            <person name="Chinwalla A."/>
            <person name="Mardis E.R."/>
            <person name="Wilson R.K."/>
        </authorList>
    </citation>
    <scope>NUCLEOTIDE SEQUENCE [LARGE SCALE GENOMIC DNA]</scope>
    <source>
        <strain evidence="2">DSM 15176</strain>
    </source>
</reference>
<keyword evidence="2" id="KW-0378">Hydrolase</keyword>
<dbReference type="HOGENOM" id="CLU_052943_0_0_9"/>
<dbReference type="Pfam" id="PF05193">
    <property type="entry name" value="Peptidase_M16_C"/>
    <property type="match status" value="1"/>
</dbReference>
<evidence type="ECO:0000259" key="1">
    <source>
        <dbReference type="Pfam" id="PF05193"/>
    </source>
</evidence>
<proteinExistence type="predicted"/>
<keyword evidence="3" id="KW-1185">Reference proteome</keyword>
<dbReference type="InterPro" id="IPR011249">
    <property type="entry name" value="Metalloenz_LuxS/M16"/>
</dbReference>
<dbReference type="Proteomes" id="UP000003438">
    <property type="component" value="Unassembled WGS sequence"/>
</dbReference>
<organism evidence="2 3">
    <name type="scientific">Subdoligranulum variabile DSM 15176</name>
    <dbReference type="NCBI Taxonomy" id="411471"/>
    <lineage>
        <taxon>Bacteria</taxon>
        <taxon>Bacillati</taxon>
        <taxon>Bacillota</taxon>
        <taxon>Clostridia</taxon>
        <taxon>Eubacteriales</taxon>
        <taxon>Oscillospiraceae</taxon>
        <taxon>Subdoligranulum</taxon>
    </lineage>
</organism>
<comment type="caution">
    <text evidence="2">The sequence shown here is derived from an EMBL/GenBank/DDBJ whole genome shotgun (WGS) entry which is preliminary data.</text>
</comment>
<dbReference type="GO" id="GO:0046872">
    <property type="term" value="F:metal ion binding"/>
    <property type="evidence" value="ECO:0007669"/>
    <property type="project" value="InterPro"/>
</dbReference>
<protein>
    <submittedName>
        <fullName evidence="2">Peptidase M16 inactive domain protein</fullName>
        <ecNumber evidence="2">3.4.24.-</ecNumber>
    </submittedName>
</protein>
<name>D1PMX8_9FIRM</name>
<dbReference type="GO" id="GO:0016787">
    <property type="term" value="F:hydrolase activity"/>
    <property type="evidence" value="ECO:0007669"/>
    <property type="project" value="UniProtKB-KW"/>
</dbReference>
<dbReference type="STRING" id="411471.SUBVAR_05693"/>
<gene>
    <name evidence="2" type="ORF">SUBVAR_05693</name>
</gene>
<dbReference type="AlphaFoldDB" id="D1PMX8"/>
<dbReference type="InterPro" id="IPR007863">
    <property type="entry name" value="Peptidase_M16_C"/>
</dbReference>
<evidence type="ECO:0000313" key="3">
    <source>
        <dbReference type="Proteomes" id="UP000003438"/>
    </source>
</evidence>
<sequence length="466" mass="51175">MNVRKASKIFGGSVYFWGRKRYNTDIYLLERNRNLERKQLAPGVFITTLDASKFNRCRITIHLRFPARRESATDAAVLALVLERGYAACPDMTALSRRLAELYGADLGVDLSNAGTDRILSADICGIQDRYALRGENLTDAYADIVFGTIFDPYLVDGVFDAEAVRIETETQARRLEAEYNSKRLYCVRQARRKFFGDSPAGIELGGYPGELVNVTPASLKAEYDRILASATIDVMVQGADEARVADLLLQKLQHLSRTPQPFAAPMGMPAAPVRHFREEIPGLTQAKLCMLFTAGDNPNPPSVSILRAAMSVLGGSATSRLFRNVREKQSLCYYCGSAAQRATGVMMIDSGVEPGKEEQAEAAILAEWEALKNGPLTQEELDDCRRGLISGMDALGDSLAALESWYYGQITRGEPLYPPEYGKVLTNAVSLDEVRQALQGYSYSVCYTVTAKPGTQGKGGAEDVR</sequence>
<accession>D1PMX8</accession>
<feature type="domain" description="Peptidase M16 C-terminal" evidence="1">
    <location>
        <begin position="214"/>
        <end position="389"/>
    </location>
</feature>